<sequence length="67" mass="7361">MTIVPSKSMRCGESGATTKGGIDRALTLTKEFECRPRNADSEDDKLNVNALIMSGARNRVPTFDCHF</sequence>
<gene>
    <name evidence="1" type="ORF">FHS27_004955</name>
</gene>
<comment type="caution">
    <text evidence="1">The sequence shown here is derived from an EMBL/GenBank/DDBJ whole genome shotgun (WGS) entry which is preliminary data.</text>
</comment>
<dbReference type="EMBL" id="JACHXU010000020">
    <property type="protein sequence ID" value="MBB3209119.1"/>
    <property type="molecule type" value="Genomic_DNA"/>
</dbReference>
<dbReference type="AlphaFoldDB" id="A0A7W5E3K3"/>
<reference evidence="1 2" key="1">
    <citation type="submission" date="2020-08" db="EMBL/GenBank/DDBJ databases">
        <title>Genomic Encyclopedia of Type Strains, Phase III (KMG-III): the genomes of soil and plant-associated and newly described type strains.</title>
        <authorList>
            <person name="Whitman W."/>
        </authorList>
    </citation>
    <scope>NUCLEOTIDE SEQUENCE [LARGE SCALE GENOMIC DNA]</scope>
    <source>
        <strain evidence="1 2">CECT 8075</strain>
    </source>
</reference>
<accession>A0A7W5E3K3</accession>
<protein>
    <submittedName>
        <fullName evidence="1">Uncharacterized protein</fullName>
    </submittedName>
</protein>
<proteinExistence type="predicted"/>
<dbReference type="Proteomes" id="UP000536179">
    <property type="component" value="Unassembled WGS sequence"/>
</dbReference>
<keyword evidence="2" id="KW-1185">Reference proteome</keyword>
<evidence type="ECO:0000313" key="1">
    <source>
        <dbReference type="EMBL" id="MBB3209119.1"/>
    </source>
</evidence>
<name>A0A7W5E3K3_9BACT</name>
<evidence type="ECO:0000313" key="2">
    <source>
        <dbReference type="Proteomes" id="UP000536179"/>
    </source>
</evidence>
<organism evidence="1 2">
    <name type="scientific">Aporhodopirellula rubra</name>
    <dbReference type="NCBI Taxonomy" id="980271"/>
    <lineage>
        <taxon>Bacteria</taxon>
        <taxon>Pseudomonadati</taxon>
        <taxon>Planctomycetota</taxon>
        <taxon>Planctomycetia</taxon>
        <taxon>Pirellulales</taxon>
        <taxon>Pirellulaceae</taxon>
        <taxon>Aporhodopirellula</taxon>
    </lineage>
</organism>